<evidence type="ECO:0000313" key="2">
    <source>
        <dbReference type="Proteomes" id="UP001056500"/>
    </source>
</evidence>
<dbReference type="EMBL" id="CP098755">
    <property type="protein sequence ID" value="USG68071.1"/>
    <property type="molecule type" value="Genomic_DNA"/>
</dbReference>
<evidence type="ECO:0000313" key="1">
    <source>
        <dbReference type="EMBL" id="USG68071.1"/>
    </source>
</evidence>
<dbReference type="Pfam" id="PF21820">
    <property type="entry name" value="DUF6886"/>
    <property type="match status" value="1"/>
</dbReference>
<proteinExistence type="predicted"/>
<dbReference type="InterPro" id="IPR049253">
    <property type="entry name" value="DUF6886"/>
</dbReference>
<keyword evidence="2" id="KW-1185">Reference proteome</keyword>
<gene>
    <name evidence="1" type="ORF">NDK47_12640</name>
</gene>
<dbReference type="RefSeq" id="WP_251875387.1">
    <property type="nucleotide sequence ID" value="NZ_CP098755.1"/>
</dbReference>
<sequence>MYFHFSEDKSISVFHPRLHPSDPSRGNMVWAISGEKSPLYFFPRDCPRIGFYAGPSTTEEDQTKFAGISKASLIITVEAAWYERIQAAKLYAYSFAPAPFVPVDENSGYYVSYNTVTPLSVEPMGDLITALVKANVELRLTPSLKPLRDALLDSTMCFSMIRLRNAKL</sequence>
<dbReference type="Proteomes" id="UP001056500">
    <property type="component" value="Chromosome"/>
</dbReference>
<protein>
    <submittedName>
        <fullName evidence="1">Uncharacterized protein</fullName>
    </submittedName>
</protein>
<name>A0ABY4WMT1_9BACL</name>
<accession>A0ABY4WMT1</accession>
<reference evidence="1" key="1">
    <citation type="submission" date="2022-06" db="EMBL/GenBank/DDBJ databases">
        <title>Genome sequencing of Brevibacillus sp. BB3-R1.</title>
        <authorList>
            <person name="Heo J."/>
            <person name="Lee D."/>
            <person name="Won M."/>
            <person name="Han B.-H."/>
            <person name="Hong S.-B."/>
            <person name="Kwon S.-W."/>
        </authorList>
    </citation>
    <scope>NUCLEOTIDE SEQUENCE</scope>
    <source>
        <strain evidence="1">BB3-R1</strain>
    </source>
</reference>
<organism evidence="1 2">
    <name type="scientific">Brevibacillus ruminantium</name>
    <dbReference type="NCBI Taxonomy" id="2950604"/>
    <lineage>
        <taxon>Bacteria</taxon>
        <taxon>Bacillati</taxon>
        <taxon>Bacillota</taxon>
        <taxon>Bacilli</taxon>
        <taxon>Bacillales</taxon>
        <taxon>Paenibacillaceae</taxon>
        <taxon>Brevibacillus</taxon>
    </lineage>
</organism>